<dbReference type="Proteomes" id="UP000008075">
    <property type="component" value="Chromosome"/>
</dbReference>
<evidence type="ECO:0000256" key="1">
    <source>
        <dbReference type="SAM" id="SignalP"/>
    </source>
</evidence>
<keyword evidence="3" id="KW-1185">Reference proteome</keyword>
<accession>D3V8Y7</accession>
<dbReference type="AlphaFoldDB" id="D3V8Y7"/>
<evidence type="ECO:0000313" key="2">
    <source>
        <dbReference type="EMBL" id="CBJ89185.1"/>
    </source>
</evidence>
<feature type="signal peptide" evidence="1">
    <location>
        <begin position="1"/>
        <end position="23"/>
    </location>
</feature>
<sequence>MFKKLLTIGALAAGVLFAGTASANVAIHWNECYNSPEKYSNGLYTKYVVKNGGKSVFNNVEKSNGITWYFKGIKKLRHCGSDVHVGKYEGRRK</sequence>
<dbReference type="RefSeq" id="WP_010845507.1">
    <property type="nucleotide sequence ID" value="NC_014228.1"/>
</dbReference>
<dbReference type="EMBL" id="FN667742">
    <property type="protein sequence ID" value="CBJ89185.1"/>
    <property type="molecule type" value="Genomic_DNA"/>
</dbReference>
<feature type="chain" id="PRO_5003051414" evidence="1">
    <location>
        <begin position="24"/>
        <end position="93"/>
    </location>
</feature>
<evidence type="ECO:0000313" key="3">
    <source>
        <dbReference type="Proteomes" id="UP000008075"/>
    </source>
</evidence>
<protein>
    <submittedName>
        <fullName evidence="2">Uncharacterized protein</fullName>
    </submittedName>
</protein>
<name>D3V8Y7_XENNA</name>
<dbReference type="HOGENOM" id="CLU_182769_0_0_6"/>
<reference evidence="2 3" key="1">
    <citation type="journal article" date="2011" name="PLoS ONE">
        <title>The entomopathogenic bacterial endosymbionts xenorhabdus and photorhabdus: convergent lifestyles from divergent genomes.</title>
        <authorList>
            <person name="Chaston J.M."/>
            <person name="Suen G."/>
            <person name="Tucker S.L."/>
            <person name="Andersen A.W."/>
            <person name="Bhasin A."/>
            <person name="Bode E."/>
            <person name="Bode H.B."/>
            <person name="Brachmann A.O."/>
            <person name="Cowles C.E."/>
            <person name="Cowles K.N."/>
            <person name="Darby C."/>
            <person name="de Leon L."/>
            <person name="Drace K."/>
            <person name="Du Z."/>
            <person name="Givaudan A."/>
            <person name="Herbert Tran E.E."/>
            <person name="Jewell K.A."/>
            <person name="Knack J.J."/>
            <person name="Krasomil-Osterfeld K.C."/>
            <person name="Kukor R."/>
            <person name="Lanois A."/>
            <person name="Latreille P."/>
            <person name="Leimgruber N.K."/>
            <person name="Lipke C.M."/>
            <person name="Liu R."/>
            <person name="Lu X."/>
            <person name="Martens E.C."/>
            <person name="Marri P.R."/>
            <person name="Medigue C."/>
            <person name="Menard M.L."/>
            <person name="Miller N.M."/>
            <person name="Morales-Soto N."/>
            <person name="Norton S."/>
            <person name="Ogier J.C."/>
            <person name="Orchard S.S."/>
            <person name="Park D."/>
            <person name="Park Y."/>
            <person name="Qurollo B.A."/>
            <person name="Sugar D.R."/>
            <person name="Richards G.R."/>
            <person name="Rouy Z."/>
            <person name="Slominski B."/>
            <person name="Slominski K."/>
            <person name="Snyder H."/>
            <person name="Tjaden B.C."/>
            <person name="van der Hoeven R."/>
            <person name="Welch R.D."/>
            <person name="Wheeler C."/>
            <person name="Xiang B."/>
            <person name="Barbazuk B."/>
            <person name="Gaudriault S."/>
            <person name="Goodner B."/>
            <person name="Slater S.C."/>
            <person name="Forst S."/>
            <person name="Goldman B.S."/>
            <person name="Goodrich-Blair H."/>
        </authorList>
    </citation>
    <scope>NUCLEOTIDE SEQUENCE [LARGE SCALE GENOMIC DNA]</scope>
    <source>
        <strain evidence="3">ATCC 19061 / DSM 3370 / CCUG 14189 / LMG 1036 / NCIMB 9965 / AN6</strain>
    </source>
</reference>
<organism evidence="2 3">
    <name type="scientific">Xenorhabdus nematophila (strain ATCC 19061 / DSM 3370 / CCUG 14189 / LMG 1036 / NCIMB 9965 / AN6)</name>
    <dbReference type="NCBI Taxonomy" id="406817"/>
    <lineage>
        <taxon>Bacteria</taxon>
        <taxon>Pseudomonadati</taxon>
        <taxon>Pseudomonadota</taxon>
        <taxon>Gammaproteobacteria</taxon>
        <taxon>Enterobacterales</taxon>
        <taxon>Morganellaceae</taxon>
        <taxon>Xenorhabdus</taxon>
    </lineage>
</organism>
<dbReference type="KEGG" id="xne:XNC1_1114"/>
<keyword evidence="1" id="KW-0732">Signal</keyword>
<gene>
    <name evidence="2" type="ordered locus">XNC1_1114</name>
</gene>
<proteinExistence type="predicted"/>
<dbReference type="GeneID" id="24904893"/>